<evidence type="ECO:0000256" key="5">
    <source>
        <dbReference type="ARBA" id="ARBA00023014"/>
    </source>
</evidence>
<dbReference type="UniPathway" id="UPA00946"/>
<dbReference type="InterPro" id="IPR000573">
    <property type="entry name" value="AconitaseA/IPMdHydase_ssu_swvl"/>
</dbReference>
<evidence type="ECO:0000256" key="6">
    <source>
        <dbReference type="SAM" id="MobiDB-lite"/>
    </source>
</evidence>
<dbReference type="GO" id="GO:0051536">
    <property type="term" value="F:iron-sulfur cluster binding"/>
    <property type="evidence" value="ECO:0007669"/>
    <property type="project" value="UniProtKB-KW"/>
</dbReference>
<evidence type="ECO:0000256" key="3">
    <source>
        <dbReference type="ARBA" id="ARBA00022723"/>
    </source>
</evidence>
<comment type="similarity">
    <text evidence="2">Belongs to the aconitase/IPM isomerase family.</text>
</comment>
<accession>A0A557ZVK0</accession>
<dbReference type="AlphaFoldDB" id="A0A557ZVK0"/>
<evidence type="ECO:0000259" key="7">
    <source>
        <dbReference type="Pfam" id="PF00330"/>
    </source>
</evidence>
<proteinExistence type="inferred from homology"/>
<dbReference type="SUPFAM" id="SSF53732">
    <property type="entry name" value="Aconitase iron-sulfur domain"/>
    <property type="match status" value="1"/>
</dbReference>
<dbReference type="PROSITE" id="PS01244">
    <property type="entry name" value="ACONITASE_2"/>
    <property type="match status" value="1"/>
</dbReference>
<reference evidence="9 10" key="1">
    <citation type="submission" date="2019-07" db="EMBL/GenBank/DDBJ databases">
        <authorList>
            <person name="Duangmal K."/>
            <person name="Teo W.F.A."/>
        </authorList>
    </citation>
    <scope>NUCLEOTIDE SEQUENCE [LARGE SCALE GENOMIC DNA]</scope>
    <source>
        <strain evidence="9 10">TBRC 6029</strain>
    </source>
</reference>
<keyword evidence="4" id="KW-0408">Iron</keyword>
<dbReference type="PANTHER" id="PTHR11670">
    <property type="entry name" value="ACONITASE/IRON-RESPONSIVE ELEMENT FAMILY MEMBER"/>
    <property type="match status" value="1"/>
</dbReference>
<protein>
    <submittedName>
        <fullName evidence="9">Aconitate hydratase AcnA</fullName>
    </submittedName>
</protein>
<comment type="caution">
    <text evidence="9">The sequence shown here is derived from an EMBL/GenBank/DDBJ whole genome shotgun (WGS) entry which is preliminary data.</text>
</comment>
<dbReference type="RefSeq" id="WP_246128159.1">
    <property type="nucleotide sequence ID" value="NZ_VJWX01000785.1"/>
</dbReference>
<dbReference type="Proteomes" id="UP000320011">
    <property type="component" value="Unassembled WGS sequence"/>
</dbReference>
<dbReference type="EMBL" id="VJWX01000785">
    <property type="protein sequence ID" value="TVT16049.1"/>
    <property type="molecule type" value="Genomic_DNA"/>
</dbReference>
<feature type="domain" description="Aconitase A/isopropylmalate dehydratase small subunit swivel" evidence="8">
    <location>
        <begin position="268"/>
        <end position="394"/>
    </location>
</feature>
<organism evidence="9 10">
    <name type="scientific">Amycolatopsis rhizosphaerae</name>
    <dbReference type="NCBI Taxonomy" id="2053003"/>
    <lineage>
        <taxon>Bacteria</taxon>
        <taxon>Bacillati</taxon>
        <taxon>Actinomycetota</taxon>
        <taxon>Actinomycetes</taxon>
        <taxon>Pseudonocardiales</taxon>
        <taxon>Pseudonocardiaceae</taxon>
        <taxon>Amycolatopsis</taxon>
    </lineage>
</organism>
<evidence type="ECO:0000256" key="2">
    <source>
        <dbReference type="ARBA" id="ARBA00007185"/>
    </source>
</evidence>
<evidence type="ECO:0000313" key="9">
    <source>
        <dbReference type="EMBL" id="TVT16049.1"/>
    </source>
</evidence>
<feature type="domain" description="Aconitase/3-isopropylmalate dehydratase large subunit alpha/beta/alpha" evidence="7">
    <location>
        <begin position="2"/>
        <end position="141"/>
    </location>
</feature>
<dbReference type="InterPro" id="IPR006249">
    <property type="entry name" value="Aconitase/IRP2"/>
</dbReference>
<dbReference type="Pfam" id="PF00330">
    <property type="entry name" value="Aconitase"/>
    <property type="match status" value="1"/>
</dbReference>
<evidence type="ECO:0000256" key="4">
    <source>
        <dbReference type="ARBA" id="ARBA00023004"/>
    </source>
</evidence>
<dbReference type="InterPro" id="IPR001030">
    <property type="entry name" value="Acoase/IPM_deHydtase_lsu_aba"/>
</dbReference>
<keyword evidence="3" id="KW-0479">Metal-binding</keyword>
<dbReference type="InterPro" id="IPR018136">
    <property type="entry name" value="Aconitase_4Fe-4S_BS"/>
</dbReference>
<feature type="non-terminal residue" evidence="9">
    <location>
        <position position="1"/>
    </location>
</feature>
<sequence>LSDGDVVIAAITSCTNTSNPRAMAAAGLLARNAVARGLTVAPWTKTSLTPGSRATAELLRAGGLQPALDELGFQVAGFGCGTCMGNSGPLRQDAGRQIRERGLAVSAVLSGNRNFPGRIHPDVTHSYLTSPPLVVAFALAGRTTIDIDRDPLGTGHDGKPVLLADIWPTEEEIDATVATAGRASPGRGASLPLTTDRWQRLPHPRGDGYAWEGETGMIRRPPFADGEVCAPVRGNITAARPLLVLGDDVTTDHISPVGRILPASAAGKWLTERGVAEDGLGSYSSRRLNHEVMLRGGFANPRLRNRLVEGHEGGWTRLLPDGDVMPIHSAAAAYARRGTPVIIVAGRSYGAGSARDWAAKVTRLLGVRAVLAQSFERIHRTNLVALGVLPVECPALGGFDADGTEEFDITGLEGGPLVNAPLTVIARRGGRTVFEQAALARIDTEVEQEWMRAGGLLHRLLTAPR</sequence>
<comment type="cofactor">
    <cofactor evidence="1">
        <name>[4Fe-4S] cluster</name>
        <dbReference type="ChEBI" id="CHEBI:49883"/>
    </cofactor>
</comment>
<dbReference type="UniPathway" id="UPA00223">
    <property type="reaction ID" value="UER00718"/>
</dbReference>
<dbReference type="PROSITE" id="PS00450">
    <property type="entry name" value="ACONITASE_1"/>
    <property type="match status" value="1"/>
</dbReference>
<dbReference type="GO" id="GO:0046872">
    <property type="term" value="F:metal ion binding"/>
    <property type="evidence" value="ECO:0007669"/>
    <property type="project" value="UniProtKB-KW"/>
</dbReference>
<keyword evidence="5" id="KW-0411">Iron-sulfur</keyword>
<feature type="region of interest" description="Disordered" evidence="6">
    <location>
        <begin position="182"/>
        <end position="205"/>
    </location>
</feature>
<evidence type="ECO:0000313" key="10">
    <source>
        <dbReference type="Proteomes" id="UP000320011"/>
    </source>
</evidence>
<dbReference type="Gene3D" id="3.20.19.10">
    <property type="entry name" value="Aconitase, domain 4"/>
    <property type="match status" value="1"/>
</dbReference>
<name>A0A557ZVK0_9PSEU</name>
<evidence type="ECO:0000256" key="1">
    <source>
        <dbReference type="ARBA" id="ARBA00001966"/>
    </source>
</evidence>
<dbReference type="GO" id="GO:0006099">
    <property type="term" value="P:tricarboxylic acid cycle"/>
    <property type="evidence" value="ECO:0007669"/>
    <property type="project" value="UniProtKB-UniPathway"/>
</dbReference>
<dbReference type="InterPro" id="IPR036008">
    <property type="entry name" value="Aconitase_4Fe-4S_dom"/>
</dbReference>
<dbReference type="Gene3D" id="3.30.499.10">
    <property type="entry name" value="Aconitase, domain 3"/>
    <property type="match status" value="1"/>
</dbReference>
<dbReference type="Pfam" id="PF00694">
    <property type="entry name" value="Aconitase_C"/>
    <property type="match status" value="1"/>
</dbReference>
<dbReference type="SUPFAM" id="SSF52016">
    <property type="entry name" value="LeuD/IlvD-like"/>
    <property type="match status" value="1"/>
</dbReference>
<gene>
    <name evidence="9" type="ORF">FNH05_36820</name>
</gene>
<evidence type="ECO:0000259" key="8">
    <source>
        <dbReference type="Pfam" id="PF00694"/>
    </source>
</evidence>
<keyword evidence="10" id="KW-1185">Reference proteome</keyword>
<reference evidence="9 10" key="2">
    <citation type="submission" date="2019-08" db="EMBL/GenBank/DDBJ databases">
        <title>Amycolatopsis acidicola sp. nov., isolated from peat swamp forest soil.</title>
        <authorList>
            <person name="Srisuk N."/>
        </authorList>
    </citation>
    <scope>NUCLEOTIDE SEQUENCE [LARGE SCALE GENOMIC DNA]</scope>
    <source>
        <strain evidence="9 10">TBRC 6029</strain>
    </source>
</reference>
<dbReference type="InterPro" id="IPR015931">
    <property type="entry name" value="Acnase/IPM_dHydase_lsu_aba_1/3"/>
</dbReference>
<dbReference type="InterPro" id="IPR015928">
    <property type="entry name" value="Aconitase/3IPM_dehydase_swvl"/>
</dbReference>